<comment type="similarity">
    <text evidence="2">Belongs to the plant tobamovirus multiplication TOM1 protein family.</text>
</comment>
<keyword evidence="5 7" id="KW-0472">Membrane</keyword>
<accession>M7YYB2</accession>
<feature type="transmembrane region" description="Helical" evidence="7">
    <location>
        <begin position="111"/>
        <end position="131"/>
    </location>
</feature>
<organism evidence="9">
    <name type="scientific">Triticum urartu</name>
    <name type="common">Red wild einkorn</name>
    <name type="synonym">Crithodium urartu</name>
    <dbReference type="NCBI Taxonomy" id="4572"/>
    <lineage>
        <taxon>Eukaryota</taxon>
        <taxon>Viridiplantae</taxon>
        <taxon>Streptophyta</taxon>
        <taxon>Embryophyta</taxon>
        <taxon>Tracheophyta</taxon>
        <taxon>Spermatophyta</taxon>
        <taxon>Magnoliopsida</taxon>
        <taxon>Liliopsida</taxon>
        <taxon>Poales</taxon>
        <taxon>Poaceae</taxon>
        <taxon>BOP clade</taxon>
        <taxon>Pooideae</taxon>
        <taxon>Triticodae</taxon>
        <taxon>Triticeae</taxon>
        <taxon>Triticinae</taxon>
        <taxon>Triticum</taxon>
    </lineage>
</organism>
<evidence type="ECO:0000256" key="1">
    <source>
        <dbReference type="ARBA" id="ARBA00004128"/>
    </source>
</evidence>
<feature type="region of interest" description="Disordered" evidence="6">
    <location>
        <begin position="33"/>
        <end position="53"/>
    </location>
</feature>
<protein>
    <recommendedName>
        <fullName evidence="8">THH1/TOM1/TOM3 domain-containing protein</fullName>
    </recommendedName>
</protein>
<evidence type="ECO:0000256" key="5">
    <source>
        <dbReference type="ARBA" id="ARBA00023136"/>
    </source>
</evidence>
<dbReference type="InterPro" id="IPR040226">
    <property type="entry name" value="THH1/TOM1/TOM3"/>
</dbReference>
<evidence type="ECO:0000259" key="8">
    <source>
        <dbReference type="Pfam" id="PF06454"/>
    </source>
</evidence>
<evidence type="ECO:0000256" key="6">
    <source>
        <dbReference type="SAM" id="MobiDB-lite"/>
    </source>
</evidence>
<comment type="subcellular location">
    <subcellularLocation>
        <location evidence="1">Vacuole membrane</location>
        <topology evidence="1">Multi-pass membrane protein</topology>
    </subcellularLocation>
</comment>
<dbReference type="PANTHER" id="PTHR31142:SF4">
    <property type="entry name" value="OS01G0751300 PROTEIN"/>
    <property type="match status" value="1"/>
</dbReference>
<dbReference type="STRING" id="4572.M7YYB2"/>
<name>M7YYB2_TRIUA</name>
<evidence type="ECO:0000256" key="3">
    <source>
        <dbReference type="ARBA" id="ARBA00022692"/>
    </source>
</evidence>
<feature type="transmembrane region" description="Helical" evidence="7">
    <location>
        <begin position="152"/>
        <end position="179"/>
    </location>
</feature>
<gene>
    <name evidence="9" type="ORF">TRIUR3_34462</name>
</gene>
<feature type="domain" description="THH1/TOM1/TOM3" evidence="8">
    <location>
        <begin position="80"/>
        <end position="220"/>
    </location>
</feature>
<dbReference type="GO" id="GO:0005774">
    <property type="term" value="C:vacuolar membrane"/>
    <property type="evidence" value="ECO:0007669"/>
    <property type="project" value="UniProtKB-SubCell"/>
</dbReference>
<evidence type="ECO:0000256" key="2">
    <source>
        <dbReference type="ARBA" id="ARBA00006779"/>
    </source>
</evidence>
<dbReference type="InterPro" id="IPR009457">
    <property type="entry name" value="THH1/TOM1/TOM3_dom"/>
</dbReference>
<dbReference type="eggNOG" id="ENOG502QQ9Y">
    <property type="taxonomic scope" value="Eukaryota"/>
</dbReference>
<dbReference type="OMA" id="QLIRIHM"/>
<dbReference type="PANTHER" id="PTHR31142">
    <property type="entry name" value="TOBAMOVIRUS MULTIPLICATION PROTEIN 1-LIKE ISOFORM X1"/>
    <property type="match status" value="1"/>
</dbReference>
<dbReference type="EMBL" id="KD210719">
    <property type="protein sequence ID" value="EMS52176.1"/>
    <property type="molecule type" value="Genomic_DNA"/>
</dbReference>
<evidence type="ECO:0000313" key="9">
    <source>
        <dbReference type="EMBL" id="EMS52176.1"/>
    </source>
</evidence>
<reference evidence="9" key="1">
    <citation type="journal article" date="2013" name="Nature">
        <title>Draft genome of the wheat A-genome progenitor Triticum urartu.</title>
        <authorList>
            <person name="Ling H.Q."/>
            <person name="Zhao S."/>
            <person name="Liu D."/>
            <person name="Wang J."/>
            <person name="Sun H."/>
            <person name="Zhang C."/>
            <person name="Fan H."/>
            <person name="Li D."/>
            <person name="Dong L."/>
            <person name="Tao Y."/>
            <person name="Gao C."/>
            <person name="Wu H."/>
            <person name="Li Y."/>
            <person name="Cui Y."/>
            <person name="Guo X."/>
            <person name="Zheng S."/>
            <person name="Wang B."/>
            <person name="Yu K."/>
            <person name="Liang Q."/>
            <person name="Yang W."/>
            <person name="Lou X."/>
            <person name="Chen J."/>
            <person name="Feng M."/>
            <person name="Jian J."/>
            <person name="Zhang X."/>
            <person name="Luo G."/>
            <person name="Jiang Y."/>
            <person name="Liu J."/>
            <person name="Wang Z."/>
            <person name="Sha Y."/>
            <person name="Zhang B."/>
            <person name="Wu H."/>
            <person name="Tang D."/>
            <person name="Shen Q."/>
            <person name="Xue P."/>
            <person name="Zou S."/>
            <person name="Wang X."/>
            <person name="Liu X."/>
            <person name="Wang F."/>
            <person name="Yang Y."/>
            <person name="An X."/>
            <person name="Dong Z."/>
            <person name="Zhang K."/>
            <person name="Zhang X."/>
            <person name="Luo M.C."/>
            <person name="Dvorak J."/>
            <person name="Tong Y."/>
            <person name="Wang J."/>
            <person name="Yang H."/>
            <person name="Li Z."/>
            <person name="Wang D."/>
            <person name="Zhang A."/>
            <person name="Wang J."/>
        </authorList>
    </citation>
    <scope>NUCLEOTIDE SEQUENCE</scope>
</reference>
<keyword evidence="3 7" id="KW-0812">Transmembrane</keyword>
<sequence length="301" mass="33998">MGLLGTWMRICFDGCKCFSLYVSKTNDEDEDDVRSHQEALLDRTKTKPGTRPTDARRKCFPGIQLGSRQKFVILVLVLSFIVMLAFAILIWVGRGENPIDSSLLKKVYLDVFSVVVLVLGAALSCYGALLFSKMSKVRSETVSTEKWKVASLAAVSLICFSSSAILALVTNIPVLLYWYSTEAEIIKNAVILFLYYLIGSSVPSGFVLWVMREMPQRPTVERPTQSRVVTLFRDRPSPTQDPQWRAAVTSSNKELDLKYFWNCRPSSQAQFNLKRKTSKLVLNIDIFAQHGSDKRRSYNVA</sequence>
<evidence type="ECO:0000256" key="4">
    <source>
        <dbReference type="ARBA" id="ARBA00022989"/>
    </source>
</evidence>
<feature type="transmembrane region" description="Helical" evidence="7">
    <location>
        <begin position="185"/>
        <end position="210"/>
    </location>
</feature>
<feature type="compositionally biased region" description="Basic and acidic residues" evidence="6">
    <location>
        <begin position="33"/>
        <end position="45"/>
    </location>
</feature>
<feature type="transmembrane region" description="Helical" evidence="7">
    <location>
        <begin position="71"/>
        <end position="91"/>
    </location>
</feature>
<keyword evidence="4 7" id="KW-1133">Transmembrane helix</keyword>
<dbReference type="Pfam" id="PF06454">
    <property type="entry name" value="THH1_TOM1-3_dom"/>
    <property type="match status" value="1"/>
</dbReference>
<proteinExistence type="inferred from homology"/>
<dbReference type="AlphaFoldDB" id="M7YYB2"/>
<evidence type="ECO:0000256" key="7">
    <source>
        <dbReference type="SAM" id="Phobius"/>
    </source>
</evidence>